<dbReference type="EMBL" id="GBXM01080100">
    <property type="protein sequence ID" value="JAH28477.1"/>
    <property type="molecule type" value="Transcribed_RNA"/>
</dbReference>
<keyword evidence="1" id="KW-0472">Membrane</keyword>
<dbReference type="EMBL" id="GBXM01079279">
    <property type="protein sequence ID" value="JAH29298.1"/>
    <property type="molecule type" value="Transcribed_RNA"/>
</dbReference>
<accession>A0A0E9RLU5</accession>
<dbReference type="AlphaFoldDB" id="A0A0E9RLU5"/>
<protein>
    <submittedName>
        <fullName evidence="2">Uncharacterized protein</fullName>
    </submittedName>
</protein>
<evidence type="ECO:0000256" key="1">
    <source>
        <dbReference type="SAM" id="Phobius"/>
    </source>
</evidence>
<name>A0A0E9RLU5_ANGAN</name>
<organism evidence="2">
    <name type="scientific">Anguilla anguilla</name>
    <name type="common">European freshwater eel</name>
    <name type="synonym">Muraena anguilla</name>
    <dbReference type="NCBI Taxonomy" id="7936"/>
    <lineage>
        <taxon>Eukaryota</taxon>
        <taxon>Metazoa</taxon>
        <taxon>Chordata</taxon>
        <taxon>Craniata</taxon>
        <taxon>Vertebrata</taxon>
        <taxon>Euteleostomi</taxon>
        <taxon>Actinopterygii</taxon>
        <taxon>Neopterygii</taxon>
        <taxon>Teleostei</taxon>
        <taxon>Anguilliformes</taxon>
        <taxon>Anguillidae</taxon>
        <taxon>Anguilla</taxon>
    </lineage>
</organism>
<proteinExistence type="predicted"/>
<reference evidence="2" key="1">
    <citation type="submission" date="2014-11" db="EMBL/GenBank/DDBJ databases">
        <authorList>
            <person name="Amaro Gonzalez C."/>
        </authorList>
    </citation>
    <scope>NUCLEOTIDE SEQUENCE</scope>
</reference>
<sequence>MNTVRNLFLIVLYGSNLSIFQGSGHFRWLLIY</sequence>
<keyword evidence="1" id="KW-0812">Transmembrane</keyword>
<reference evidence="2" key="2">
    <citation type="journal article" date="2015" name="Fish Shellfish Immunol.">
        <title>Early steps in the European eel (Anguilla anguilla)-Vibrio vulnificus interaction in the gills: Role of the RtxA13 toxin.</title>
        <authorList>
            <person name="Callol A."/>
            <person name="Pajuelo D."/>
            <person name="Ebbesson L."/>
            <person name="Teles M."/>
            <person name="MacKenzie S."/>
            <person name="Amaro C."/>
        </authorList>
    </citation>
    <scope>NUCLEOTIDE SEQUENCE</scope>
</reference>
<keyword evidence="1" id="KW-1133">Transmembrane helix</keyword>
<evidence type="ECO:0000313" key="2">
    <source>
        <dbReference type="EMBL" id="JAH29298.1"/>
    </source>
</evidence>
<feature type="transmembrane region" description="Helical" evidence="1">
    <location>
        <begin position="7"/>
        <end position="30"/>
    </location>
</feature>